<evidence type="ECO:0000256" key="1">
    <source>
        <dbReference type="SAM" id="Phobius"/>
    </source>
</evidence>
<dbReference type="RefSeq" id="WP_394823873.1">
    <property type="nucleotide sequence ID" value="NZ_CP089984.1"/>
</dbReference>
<keyword evidence="1" id="KW-0472">Membrane</keyword>
<dbReference type="EMBL" id="CP089984">
    <property type="protein sequence ID" value="WXB14253.1"/>
    <property type="molecule type" value="Genomic_DNA"/>
</dbReference>
<name>A0ABZ2LTQ1_9BACT</name>
<dbReference type="Proteomes" id="UP001370348">
    <property type="component" value="Chromosome"/>
</dbReference>
<evidence type="ECO:0000313" key="2">
    <source>
        <dbReference type="EMBL" id="WXB14253.1"/>
    </source>
</evidence>
<accession>A0ABZ2LTQ1</accession>
<gene>
    <name evidence="2" type="ORF">LZC94_41320</name>
</gene>
<protein>
    <submittedName>
        <fullName evidence="2">Uncharacterized protein</fullName>
    </submittedName>
</protein>
<feature type="transmembrane region" description="Helical" evidence="1">
    <location>
        <begin position="101"/>
        <end position="119"/>
    </location>
</feature>
<keyword evidence="3" id="KW-1185">Reference proteome</keyword>
<proteinExistence type="predicted"/>
<keyword evidence="1" id="KW-1133">Transmembrane helix</keyword>
<reference evidence="2 3" key="1">
    <citation type="submission" date="2021-12" db="EMBL/GenBank/DDBJ databases">
        <title>Discovery of the Pendulisporaceae a myxobacterial family with distinct sporulation behavior and unique specialized metabolism.</title>
        <authorList>
            <person name="Garcia R."/>
            <person name="Popoff A."/>
            <person name="Bader C.D."/>
            <person name="Loehr J."/>
            <person name="Walesch S."/>
            <person name="Walt C."/>
            <person name="Boldt J."/>
            <person name="Bunk B."/>
            <person name="Haeckl F.J.F.P.J."/>
            <person name="Gunesch A.P."/>
            <person name="Birkelbach J."/>
            <person name="Nuebel U."/>
            <person name="Pietschmann T."/>
            <person name="Bach T."/>
            <person name="Mueller R."/>
        </authorList>
    </citation>
    <scope>NUCLEOTIDE SEQUENCE [LARGE SCALE GENOMIC DNA]</scope>
    <source>
        <strain evidence="2 3">MSr11954</strain>
    </source>
</reference>
<evidence type="ECO:0000313" key="3">
    <source>
        <dbReference type="Proteomes" id="UP001370348"/>
    </source>
</evidence>
<organism evidence="2 3">
    <name type="scientific">Pendulispora albinea</name>
    <dbReference type="NCBI Taxonomy" id="2741071"/>
    <lineage>
        <taxon>Bacteria</taxon>
        <taxon>Pseudomonadati</taxon>
        <taxon>Myxococcota</taxon>
        <taxon>Myxococcia</taxon>
        <taxon>Myxococcales</taxon>
        <taxon>Sorangiineae</taxon>
        <taxon>Pendulisporaceae</taxon>
        <taxon>Pendulispora</taxon>
    </lineage>
</organism>
<feature type="transmembrane region" description="Helical" evidence="1">
    <location>
        <begin position="68"/>
        <end position="89"/>
    </location>
</feature>
<keyword evidence="1" id="KW-0812">Transmembrane</keyword>
<sequence length="254" mass="27179">MAWTCVHSRQAWAADQASPADPVPAASAVPAKCEVPAGANPALADIDPAERTRFIRDRLHHDAANARIWSWGWGLGNVAAGAASFTLGVFETDKTKRTWDFIWAGAALIPPALIVFFPLSVMKDSRELDGVSSSDLGTCATVGRAEALLERDAEQEESGIAWYNHALEIGLNVAIGVTLGYALDDWVDNSISAGAAIVLVESQLFTQPVGAIRARKRYFTGDLSSSHEARESVRWMVTPLALPHASGIAIGARF</sequence>